<name>A0ACC2CBF4_DIPCM</name>
<reference evidence="2" key="1">
    <citation type="journal article" date="2024" name="Proc. Natl. Acad. Sci. U.S.A.">
        <title>Extraordinary preservation of gene collinearity over three hundred million years revealed in homosporous lycophytes.</title>
        <authorList>
            <person name="Li C."/>
            <person name="Wickell D."/>
            <person name="Kuo L.Y."/>
            <person name="Chen X."/>
            <person name="Nie B."/>
            <person name="Liao X."/>
            <person name="Peng D."/>
            <person name="Ji J."/>
            <person name="Jenkins J."/>
            <person name="Williams M."/>
            <person name="Shu S."/>
            <person name="Plott C."/>
            <person name="Barry K."/>
            <person name="Rajasekar S."/>
            <person name="Grimwood J."/>
            <person name="Han X."/>
            <person name="Sun S."/>
            <person name="Hou Z."/>
            <person name="He W."/>
            <person name="Dai G."/>
            <person name="Sun C."/>
            <person name="Schmutz J."/>
            <person name="Leebens-Mack J.H."/>
            <person name="Li F.W."/>
            <person name="Wang L."/>
        </authorList>
    </citation>
    <scope>NUCLEOTIDE SEQUENCE [LARGE SCALE GENOMIC DNA]</scope>
    <source>
        <strain evidence="2">cv. PW_Plant_1</strain>
    </source>
</reference>
<organism evidence="1 2">
    <name type="scientific">Diphasiastrum complanatum</name>
    <name type="common">Issler's clubmoss</name>
    <name type="synonym">Lycopodium complanatum</name>
    <dbReference type="NCBI Taxonomy" id="34168"/>
    <lineage>
        <taxon>Eukaryota</taxon>
        <taxon>Viridiplantae</taxon>
        <taxon>Streptophyta</taxon>
        <taxon>Embryophyta</taxon>
        <taxon>Tracheophyta</taxon>
        <taxon>Lycopodiopsida</taxon>
        <taxon>Lycopodiales</taxon>
        <taxon>Lycopodiaceae</taxon>
        <taxon>Lycopodioideae</taxon>
        <taxon>Diphasiastrum</taxon>
    </lineage>
</organism>
<comment type="caution">
    <text evidence="1">The sequence shown here is derived from an EMBL/GenBank/DDBJ whole genome shotgun (WGS) entry which is preliminary data.</text>
</comment>
<accession>A0ACC2CBF4</accession>
<evidence type="ECO:0000313" key="1">
    <source>
        <dbReference type="EMBL" id="KAJ7539355.1"/>
    </source>
</evidence>
<protein>
    <submittedName>
        <fullName evidence="1">Uncharacterized protein</fullName>
    </submittedName>
</protein>
<dbReference type="EMBL" id="CM055102">
    <property type="protein sequence ID" value="KAJ7539355.1"/>
    <property type="molecule type" value="Genomic_DNA"/>
</dbReference>
<sequence>MGRAKLCIKRRETMSARNATFSKRNDGLMKKSFELATLCDTDVLAITHSPSGKIFTFPNVGNKSFEDVIKRYADMPKEEKKRRKRESLEALLRINQNYAQESESPMEEAWSSPSSGESEVARLHQDNVELDMIEKEIKRTTHEFEYLEQKLRILKGDDYSQIGTMEDLEEFEIRLQSILHMVLEHKKNKMDPITLSSLEEFLLGEARGQDFQQNVQHNEDHIMRATLSSIDDFPNTMSNKEFVETTTNLQPFPLDAATNACHPTYPNHME</sequence>
<evidence type="ECO:0000313" key="2">
    <source>
        <dbReference type="Proteomes" id="UP001162992"/>
    </source>
</evidence>
<keyword evidence="2" id="KW-1185">Reference proteome</keyword>
<gene>
    <name evidence="1" type="ORF">O6H91_11G088700</name>
</gene>
<proteinExistence type="predicted"/>
<dbReference type="Proteomes" id="UP001162992">
    <property type="component" value="Chromosome 11"/>
</dbReference>